<dbReference type="InterPro" id="IPR006702">
    <property type="entry name" value="CASP_dom"/>
</dbReference>
<comment type="subcellular location">
    <subcellularLocation>
        <location evidence="1 8">Cell membrane</location>
        <topology evidence="1 8">Multi-pass membrane protein</topology>
    </subcellularLocation>
</comment>
<evidence type="ECO:0000256" key="4">
    <source>
        <dbReference type="ARBA" id="ARBA00022475"/>
    </source>
</evidence>
<protein>
    <recommendedName>
        <fullName evidence="8">CASP-like protein</fullName>
    </recommendedName>
</protein>
<dbReference type="PANTHER" id="PTHR36488">
    <property type="entry name" value="CASP-LIKE PROTEIN 1U1"/>
    <property type="match status" value="1"/>
</dbReference>
<evidence type="ECO:0000256" key="3">
    <source>
        <dbReference type="ARBA" id="ARBA00011489"/>
    </source>
</evidence>
<evidence type="ECO:0000256" key="2">
    <source>
        <dbReference type="ARBA" id="ARBA00007651"/>
    </source>
</evidence>
<comment type="similarity">
    <text evidence="2 8">Belongs to the Casparian strip membrane proteins (CASP) family.</text>
</comment>
<dbReference type="InterPro" id="IPR006459">
    <property type="entry name" value="CASP/CASPL"/>
</dbReference>
<feature type="transmembrane region" description="Helical" evidence="8">
    <location>
        <begin position="21"/>
        <end position="43"/>
    </location>
</feature>
<name>A0A0D2T599_GOSRA</name>
<dbReference type="AlphaFoldDB" id="A0A0D2T599"/>
<dbReference type="Gramene" id="KJB38800">
    <property type="protein sequence ID" value="KJB38800"/>
    <property type="gene ID" value="B456_006G272700"/>
</dbReference>
<organism evidence="10 12">
    <name type="scientific">Gossypium raimondii</name>
    <name type="common">Peruvian cotton</name>
    <name type="synonym">Gossypium klotzschianum subsp. raimondii</name>
    <dbReference type="NCBI Taxonomy" id="29730"/>
    <lineage>
        <taxon>Eukaryota</taxon>
        <taxon>Viridiplantae</taxon>
        <taxon>Streptophyta</taxon>
        <taxon>Embryophyta</taxon>
        <taxon>Tracheophyta</taxon>
        <taxon>Spermatophyta</taxon>
        <taxon>Magnoliopsida</taxon>
        <taxon>eudicotyledons</taxon>
        <taxon>Gunneridae</taxon>
        <taxon>Pentapetalae</taxon>
        <taxon>rosids</taxon>
        <taxon>malvids</taxon>
        <taxon>Malvales</taxon>
        <taxon>Malvaceae</taxon>
        <taxon>Malvoideae</taxon>
        <taxon>Gossypium</taxon>
    </lineage>
</organism>
<reference evidence="11" key="3">
    <citation type="submission" date="2020-04" db="EMBL/GenBank/DDBJ databases">
        <authorList>
            <person name="Grover C.E."/>
            <person name="Arick M.A. II"/>
            <person name="Thrash A."/>
            <person name="Conover J.L."/>
            <person name="Sanders W.S."/>
            <person name="Peterson D.G."/>
            <person name="Scheffler J.A."/>
            <person name="Scheffler B.E."/>
            <person name="Wendel J.F."/>
        </authorList>
    </citation>
    <scope>NUCLEOTIDE SEQUENCE</scope>
    <source>
        <strain evidence="11">8</strain>
        <tissue evidence="11">Leaf</tissue>
    </source>
</reference>
<dbReference type="PANTHER" id="PTHR36488:SF8">
    <property type="entry name" value="CASP-LIKE PROTEIN 1U1"/>
    <property type="match status" value="1"/>
</dbReference>
<dbReference type="Proteomes" id="UP000032304">
    <property type="component" value="Chromosome 6"/>
</dbReference>
<proteinExistence type="inferred from homology"/>
<dbReference type="NCBIfam" id="TIGR01569">
    <property type="entry name" value="A_tha_TIGR01569"/>
    <property type="match status" value="1"/>
</dbReference>
<gene>
    <name evidence="10" type="ORF">B456_006G272700</name>
    <name evidence="11" type="ORF">Gorai_001916</name>
</gene>
<evidence type="ECO:0000313" key="13">
    <source>
        <dbReference type="Proteomes" id="UP000593578"/>
    </source>
</evidence>
<dbReference type="EMBL" id="CM001745">
    <property type="protein sequence ID" value="KJB38800.1"/>
    <property type="molecule type" value="Genomic_DNA"/>
</dbReference>
<evidence type="ECO:0000313" key="12">
    <source>
        <dbReference type="Proteomes" id="UP000032304"/>
    </source>
</evidence>
<evidence type="ECO:0000256" key="5">
    <source>
        <dbReference type="ARBA" id="ARBA00022692"/>
    </source>
</evidence>
<evidence type="ECO:0000256" key="1">
    <source>
        <dbReference type="ARBA" id="ARBA00004651"/>
    </source>
</evidence>
<feature type="transmembrane region" description="Helical" evidence="8">
    <location>
        <begin position="68"/>
        <end position="90"/>
    </location>
</feature>
<keyword evidence="6 8" id="KW-1133">Transmembrane helix</keyword>
<dbReference type="STRING" id="29730.A0A0D2T599"/>
<dbReference type="Pfam" id="PF04535">
    <property type="entry name" value="CASP_dom"/>
    <property type="match status" value="1"/>
</dbReference>
<keyword evidence="4 8" id="KW-1003">Cell membrane</keyword>
<dbReference type="KEGG" id="gra:105800838"/>
<evidence type="ECO:0000313" key="11">
    <source>
        <dbReference type="EMBL" id="MBA0588826.1"/>
    </source>
</evidence>
<dbReference type="Proteomes" id="UP000593578">
    <property type="component" value="Unassembled WGS sequence"/>
</dbReference>
<comment type="subunit">
    <text evidence="3 8">Homodimer and heterodimers.</text>
</comment>
<evidence type="ECO:0000313" key="10">
    <source>
        <dbReference type="EMBL" id="KJB38800.1"/>
    </source>
</evidence>
<dbReference type="GO" id="GO:0005886">
    <property type="term" value="C:plasma membrane"/>
    <property type="evidence" value="ECO:0007669"/>
    <property type="project" value="UniProtKB-SubCell"/>
</dbReference>
<feature type="transmembrane region" description="Helical" evidence="8">
    <location>
        <begin position="155"/>
        <end position="173"/>
    </location>
</feature>
<keyword evidence="7 8" id="KW-0472">Membrane</keyword>
<evidence type="ECO:0000259" key="9">
    <source>
        <dbReference type="Pfam" id="PF04535"/>
    </source>
</evidence>
<dbReference type="OrthoDB" id="1904499at2759"/>
<dbReference type="OMA" id="WVIFTAN"/>
<keyword evidence="5 8" id="KW-0812">Transmembrane</keyword>
<keyword evidence="12" id="KW-1185">Reference proteome</keyword>
<reference evidence="11 13" key="2">
    <citation type="journal article" date="2019" name="Genome Biol. Evol.">
        <title>Insights into the evolution of the New World diploid cottons (Gossypium, subgenus Houzingenia) based on genome sequencing.</title>
        <authorList>
            <person name="Grover C.E."/>
            <person name="Arick M.A. 2nd"/>
            <person name="Thrash A."/>
            <person name="Conover J.L."/>
            <person name="Sanders W.S."/>
            <person name="Peterson D.G."/>
            <person name="Frelichowski J.E."/>
            <person name="Scheffler J.A."/>
            <person name="Scheffler B.E."/>
            <person name="Wendel J.F."/>
        </authorList>
    </citation>
    <scope>NUCLEOTIDE SEQUENCE [LARGE SCALE GENOMIC DNA]</scope>
    <source>
        <strain evidence="11">8</strain>
        <tissue evidence="11">Leaf</tissue>
    </source>
</reference>
<evidence type="ECO:0000256" key="7">
    <source>
        <dbReference type="ARBA" id="ARBA00023136"/>
    </source>
</evidence>
<evidence type="ECO:0000256" key="8">
    <source>
        <dbReference type="RuleBase" id="RU361233"/>
    </source>
</evidence>
<evidence type="ECO:0000256" key="6">
    <source>
        <dbReference type="ARBA" id="ARBA00022989"/>
    </source>
</evidence>
<sequence length="178" mass="19617">MEIKEANVRAKAPNKTDKFVLATQICLRIAATATAMAAAWVIFTANQTVEVLGMSFDARYSYSPAFKFFAYANAIAFGFSLMSLFFMFFARHALTATIYFFFFLHDLMMMSLVLSGLAAGTAIGMVARDGNGHTGWIKICDRFEKFCDKVTVSMALSYVAVVCLLVLTVMSAGKSRQI</sequence>
<feature type="transmembrane region" description="Helical" evidence="8">
    <location>
        <begin position="102"/>
        <end position="127"/>
    </location>
</feature>
<feature type="domain" description="Casparian strip membrane protein" evidence="9">
    <location>
        <begin position="22"/>
        <end position="163"/>
    </location>
</feature>
<accession>A0A0D2T599</accession>
<dbReference type="InterPro" id="IPR044173">
    <property type="entry name" value="CASPL"/>
</dbReference>
<dbReference type="EMBL" id="JABEZZ010000006">
    <property type="protein sequence ID" value="MBA0588826.1"/>
    <property type="molecule type" value="Genomic_DNA"/>
</dbReference>
<reference evidence="10 12" key="1">
    <citation type="journal article" date="2012" name="Nature">
        <title>Repeated polyploidization of Gossypium genomes and the evolution of spinnable cotton fibres.</title>
        <authorList>
            <person name="Paterson A.H."/>
            <person name="Wendel J.F."/>
            <person name="Gundlach H."/>
            <person name="Guo H."/>
            <person name="Jenkins J."/>
            <person name="Jin D."/>
            <person name="Llewellyn D."/>
            <person name="Showmaker K.C."/>
            <person name="Shu S."/>
            <person name="Udall J."/>
            <person name="Yoo M.J."/>
            <person name="Byers R."/>
            <person name="Chen W."/>
            <person name="Doron-Faigenboim A."/>
            <person name="Duke M.V."/>
            <person name="Gong L."/>
            <person name="Grimwood J."/>
            <person name="Grover C."/>
            <person name="Grupp K."/>
            <person name="Hu G."/>
            <person name="Lee T.H."/>
            <person name="Li J."/>
            <person name="Lin L."/>
            <person name="Liu T."/>
            <person name="Marler B.S."/>
            <person name="Page J.T."/>
            <person name="Roberts A.W."/>
            <person name="Romanel E."/>
            <person name="Sanders W.S."/>
            <person name="Szadkowski E."/>
            <person name="Tan X."/>
            <person name="Tang H."/>
            <person name="Xu C."/>
            <person name="Wang J."/>
            <person name="Wang Z."/>
            <person name="Zhang D."/>
            <person name="Zhang L."/>
            <person name="Ashrafi H."/>
            <person name="Bedon F."/>
            <person name="Bowers J.E."/>
            <person name="Brubaker C.L."/>
            <person name="Chee P.W."/>
            <person name="Das S."/>
            <person name="Gingle A.R."/>
            <person name="Haigler C.H."/>
            <person name="Harker D."/>
            <person name="Hoffmann L.V."/>
            <person name="Hovav R."/>
            <person name="Jones D.C."/>
            <person name="Lemke C."/>
            <person name="Mansoor S."/>
            <person name="ur Rahman M."/>
            <person name="Rainville L.N."/>
            <person name="Rambani A."/>
            <person name="Reddy U.K."/>
            <person name="Rong J.K."/>
            <person name="Saranga Y."/>
            <person name="Scheffler B.E."/>
            <person name="Scheffler J.A."/>
            <person name="Stelly D.M."/>
            <person name="Triplett B.A."/>
            <person name="Van Deynze A."/>
            <person name="Vaslin M.F."/>
            <person name="Waghmare V.N."/>
            <person name="Walford S.A."/>
            <person name="Wright R.J."/>
            <person name="Zaki E.A."/>
            <person name="Zhang T."/>
            <person name="Dennis E.S."/>
            <person name="Mayer K.F."/>
            <person name="Peterson D.G."/>
            <person name="Rokhsar D.S."/>
            <person name="Wang X."/>
            <person name="Schmutz J."/>
        </authorList>
    </citation>
    <scope>NUCLEOTIDE SEQUENCE [LARGE SCALE GENOMIC DNA]</scope>
</reference>